<organism evidence="14 15">
    <name type="scientific">Petrolisthes manimaculis</name>
    <dbReference type="NCBI Taxonomy" id="1843537"/>
    <lineage>
        <taxon>Eukaryota</taxon>
        <taxon>Metazoa</taxon>
        <taxon>Ecdysozoa</taxon>
        <taxon>Arthropoda</taxon>
        <taxon>Crustacea</taxon>
        <taxon>Multicrustacea</taxon>
        <taxon>Malacostraca</taxon>
        <taxon>Eumalacostraca</taxon>
        <taxon>Eucarida</taxon>
        <taxon>Decapoda</taxon>
        <taxon>Pleocyemata</taxon>
        <taxon>Anomura</taxon>
        <taxon>Galatheoidea</taxon>
        <taxon>Porcellanidae</taxon>
        <taxon>Petrolisthes</taxon>
    </lineage>
</organism>
<dbReference type="InterPro" id="IPR036028">
    <property type="entry name" value="SH3-like_dom_sf"/>
</dbReference>
<dbReference type="GO" id="GO:0006897">
    <property type="term" value="P:endocytosis"/>
    <property type="evidence" value="ECO:0007669"/>
    <property type="project" value="TreeGrafter"/>
</dbReference>
<keyword evidence="15" id="KW-1185">Reference proteome</keyword>
<evidence type="ECO:0000256" key="4">
    <source>
        <dbReference type="ARBA" id="ARBA00022840"/>
    </source>
</evidence>
<sequence length="1207" mass="137270">MKFFRKDPAPPSTQHKNNNNNNNNNNIPVIDTRKQVYHWQSEGGAKKSSVDDMVLLTKITEAAITDNLKKRLMEDKIYTYIGPVLVAVNPFKQLPYFGDKEVEMYQGVPQYEVPPHIFSLADTMYRNMLIDSDSQCVIISGESGAGKTVSAKFIMNYITKVCGGGQKVQQVKDIIMESNPLLEAFGNAKTIRNNNSSRFGKYVEIQFSRGGEPLGGKVSNFLLEKSRVHFLNEHERSFHIFYQICAGTTPQQKEQLGISSPEYFEYLQQSGVYKVDGTNDAQEFQETLKAMQVMGMSDETQNNMLKIVAAILHMGNISFYEENNAAIISDPGYLEFPAFLLEIDPQQLGHKLVSRIFDSKWGGKSERVDVTLNTEQAQFARDAWTKGLYSRLFDYIVEAVNSAMVTDANLISTGILDIYGFEIFGRNGFEQFCINYVNEKLQQIFIELTLKSEQEEYHAEGIQWKPINYFDNKVVCELIEEKRPPGIMCILDDTCATMSAKSEGADEDFHRKMESQVGSHHHYQKFTGGFIIKHYAGNVSYHIDSFCEKNRDVLFNDIIEVMQHSQNAFIRGLFPDVINQASRGRPATAGSKIRTQANELVTTLKKCVPHYIRCIKPNETKRPKDWDEKMVKHQVEYLGLKENIRVKRAGFAYRRPFIKFLHRYGILTRETWPAWHGEPTQGIIHILSSVHMDPSQYQIGHTKVFVKDPESLYMLEECRERRYDHYARIIQQAFRKYFSKQRYFKERDEASRLVLNRKERRSNSLNRNFHGDYIGVEYKPAVAALIPRREKIEFALTVDKFDRQFRSQKRDLVVTKAGIYLCGRTQVKKGPDKGKVVDVVKRKIPLESIVQATLSTFQDSLVLIHVRDDYETLLYVEFKTELLFVLNRKMKEHCKRELPLNFINSFEFHVRKTGWGGGGARRVIVTQGSSSHPEFLHSRSTLTVQISRGLPSTSRPGTHRDITPDIIRLTSQVNSFSSSRPSNGHKPSQGSNHNPRTAPVRKTSNPQASNPPPRPVGKAPRPKGHSLIQSPAQRPAGSPSYPSVRTPRPVTSSTVPRRPTGNAPLPPGQNNSGNGFIKSNSSATNTSYSSNPPFRLPMTLQQPPPPPLTPPPVNQPMIPAHVLQQEGSRRNKHRVQPPLPTKPVIEKPKPHIPQVKAIYSYDASDADELSFQEGDVLQLVQEDVSGWWTCKFRGKEGFCPATYLKKI</sequence>
<feature type="region of interest" description="Disordered" evidence="10">
    <location>
        <begin position="1126"/>
        <end position="1147"/>
    </location>
</feature>
<dbReference type="GO" id="GO:0060972">
    <property type="term" value="P:left/right pattern formation"/>
    <property type="evidence" value="ECO:0007669"/>
    <property type="project" value="UniProtKB-ARBA"/>
</dbReference>
<dbReference type="GO" id="GO:0016459">
    <property type="term" value="C:myosin complex"/>
    <property type="evidence" value="ECO:0007669"/>
    <property type="project" value="UniProtKB-KW"/>
</dbReference>
<evidence type="ECO:0000313" key="14">
    <source>
        <dbReference type="EMBL" id="KAK4299768.1"/>
    </source>
</evidence>
<protein>
    <submittedName>
        <fullName evidence="14">Uncharacterized protein</fullName>
    </submittedName>
</protein>
<evidence type="ECO:0000313" key="15">
    <source>
        <dbReference type="Proteomes" id="UP001292094"/>
    </source>
</evidence>
<dbReference type="CDD" id="cd01378">
    <property type="entry name" value="MYSc_Myo1"/>
    <property type="match status" value="1"/>
</dbReference>
<reference evidence="14" key="1">
    <citation type="submission" date="2023-11" db="EMBL/GenBank/DDBJ databases">
        <title>Genome assemblies of two species of porcelain crab, Petrolisthes cinctipes and Petrolisthes manimaculis (Anomura: Porcellanidae).</title>
        <authorList>
            <person name="Angst P."/>
        </authorList>
    </citation>
    <scope>NUCLEOTIDE SEQUENCE</scope>
    <source>
        <strain evidence="14">PB745_02</strain>
        <tissue evidence="14">Gill</tissue>
    </source>
</reference>
<evidence type="ECO:0000256" key="6">
    <source>
        <dbReference type="ARBA" id="ARBA00023175"/>
    </source>
</evidence>
<dbReference type="PROSITE" id="PS51757">
    <property type="entry name" value="TH1"/>
    <property type="match status" value="1"/>
</dbReference>
<dbReference type="Gene3D" id="1.20.5.4820">
    <property type="match status" value="1"/>
</dbReference>
<dbReference type="EMBL" id="JAWZYT010003176">
    <property type="protein sequence ID" value="KAK4299768.1"/>
    <property type="molecule type" value="Genomic_DNA"/>
</dbReference>
<dbReference type="GO" id="GO:0005886">
    <property type="term" value="C:plasma membrane"/>
    <property type="evidence" value="ECO:0007669"/>
    <property type="project" value="TreeGrafter"/>
</dbReference>
<dbReference type="Pfam" id="PF06017">
    <property type="entry name" value="Myosin_TH1"/>
    <property type="match status" value="1"/>
</dbReference>
<evidence type="ECO:0000256" key="9">
    <source>
        <dbReference type="PROSITE-ProRule" id="PRU00782"/>
    </source>
</evidence>
<evidence type="ECO:0000259" key="11">
    <source>
        <dbReference type="PROSITE" id="PS50002"/>
    </source>
</evidence>
<keyword evidence="2 8" id="KW-0728">SH3 domain</keyword>
<dbReference type="FunFam" id="2.30.30.40:FF:000072">
    <property type="entry name" value="Unconventional Myosin IB"/>
    <property type="match status" value="1"/>
</dbReference>
<dbReference type="GO" id="GO:0007015">
    <property type="term" value="P:actin filament organization"/>
    <property type="evidence" value="ECO:0007669"/>
    <property type="project" value="TreeGrafter"/>
</dbReference>
<dbReference type="SMART" id="SM00242">
    <property type="entry name" value="MYSc"/>
    <property type="match status" value="1"/>
</dbReference>
<keyword evidence="3 9" id="KW-0547">Nucleotide-binding</keyword>
<accession>A0AAE1P1L8</accession>
<feature type="compositionally biased region" description="Polar residues" evidence="10">
    <location>
        <begin position="973"/>
        <end position="995"/>
    </location>
</feature>
<feature type="domain" description="SH3" evidence="11">
    <location>
        <begin position="1150"/>
        <end position="1207"/>
    </location>
</feature>
<dbReference type="InterPro" id="IPR010926">
    <property type="entry name" value="Myosin_TH1"/>
</dbReference>
<dbReference type="GO" id="GO:0005902">
    <property type="term" value="C:microvillus"/>
    <property type="evidence" value="ECO:0007669"/>
    <property type="project" value="TreeGrafter"/>
</dbReference>
<feature type="domain" description="Myosin motor" evidence="12">
    <location>
        <begin position="48"/>
        <end position="720"/>
    </location>
</feature>
<dbReference type="FunFam" id="3.40.850.10:FF:000101">
    <property type="entry name" value="Slow myosin heavy chain 2"/>
    <property type="match status" value="1"/>
</dbReference>
<keyword evidence="4 9" id="KW-0067">ATP-binding</keyword>
<proteinExistence type="inferred from homology"/>
<dbReference type="InterPro" id="IPR036072">
    <property type="entry name" value="MYSc_Myo1"/>
</dbReference>
<comment type="caution">
    <text evidence="14">The sequence shown here is derived from an EMBL/GenBank/DDBJ whole genome shotgun (WGS) entry which is preliminary data.</text>
</comment>
<dbReference type="InterPro" id="IPR027417">
    <property type="entry name" value="P-loop_NTPase"/>
</dbReference>
<dbReference type="GO" id="GO:0000146">
    <property type="term" value="F:microfilament motor activity"/>
    <property type="evidence" value="ECO:0007669"/>
    <property type="project" value="TreeGrafter"/>
</dbReference>
<dbReference type="PROSITE" id="PS50002">
    <property type="entry name" value="SH3"/>
    <property type="match status" value="1"/>
</dbReference>
<dbReference type="GO" id="GO:0009888">
    <property type="term" value="P:tissue development"/>
    <property type="evidence" value="ECO:0007669"/>
    <property type="project" value="UniProtKB-ARBA"/>
</dbReference>
<keyword evidence="5 9" id="KW-0518">Myosin</keyword>
<dbReference type="SMART" id="SM00326">
    <property type="entry name" value="SH3"/>
    <property type="match status" value="1"/>
</dbReference>
<dbReference type="Gene3D" id="2.30.30.40">
    <property type="entry name" value="SH3 Domains"/>
    <property type="match status" value="1"/>
</dbReference>
<feature type="compositionally biased region" description="Polar residues" evidence="10">
    <location>
        <begin position="1068"/>
        <end position="1078"/>
    </location>
</feature>
<dbReference type="SUPFAM" id="SSF50044">
    <property type="entry name" value="SH3-domain"/>
    <property type="match status" value="1"/>
</dbReference>
<dbReference type="PRINTS" id="PR00452">
    <property type="entry name" value="SH3DOMAIN"/>
</dbReference>
<dbReference type="Proteomes" id="UP001292094">
    <property type="component" value="Unassembled WGS sequence"/>
</dbReference>
<evidence type="ECO:0000256" key="10">
    <source>
        <dbReference type="SAM" id="MobiDB-lite"/>
    </source>
</evidence>
<dbReference type="InterPro" id="IPR001452">
    <property type="entry name" value="SH3_domain"/>
</dbReference>
<name>A0AAE1P1L8_9EUCA</name>
<evidence type="ECO:0000256" key="5">
    <source>
        <dbReference type="ARBA" id="ARBA00023123"/>
    </source>
</evidence>
<evidence type="ECO:0000259" key="13">
    <source>
        <dbReference type="PROSITE" id="PS51757"/>
    </source>
</evidence>
<dbReference type="GO" id="GO:0005737">
    <property type="term" value="C:cytoplasm"/>
    <property type="evidence" value="ECO:0007669"/>
    <property type="project" value="TreeGrafter"/>
</dbReference>
<dbReference type="PRINTS" id="PR00193">
    <property type="entry name" value="MYOSINHEAVY"/>
</dbReference>
<dbReference type="Pfam" id="PF14604">
    <property type="entry name" value="SH3_9"/>
    <property type="match status" value="1"/>
</dbReference>
<dbReference type="GO" id="GO:0005524">
    <property type="term" value="F:ATP binding"/>
    <property type="evidence" value="ECO:0007669"/>
    <property type="project" value="UniProtKB-UniRule"/>
</dbReference>
<dbReference type="FunFam" id="1.20.58.530:FF:000007">
    <property type="entry name" value="Myosin IE"/>
    <property type="match status" value="1"/>
</dbReference>
<evidence type="ECO:0000259" key="12">
    <source>
        <dbReference type="PROSITE" id="PS51456"/>
    </source>
</evidence>
<dbReference type="GO" id="GO:0048731">
    <property type="term" value="P:system development"/>
    <property type="evidence" value="ECO:0007669"/>
    <property type="project" value="UniProtKB-ARBA"/>
</dbReference>
<evidence type="ECO:0000256" key="3">
    <source>
        <dbReference type="ARBA" id="ARBA00022741"/>
    </source>
</evidence>
<dbReference type="Gene3D" id="1.20.58.530">
    <property type="match status" value="1"/>
</dbReference>
<evidence type="ECO:0000256" key="8">
    <source>
        <dbReference type="PROSITE-ProRule" id="PRU00192"/>
    </source>
</evidence>
<dbReference type="PANTHER" id="PTHR13140:SF729">
    <property type="entry name" value="UNCONVENTIONAL MYOSIN-IE"/>
    <property type="match status" value="1"/>
</dbReference>
<dbReference type="Gene3D" id="1.20.120.720">
    <property type="entry name" value="Myosin VI head, motor domain, U50 subdomain"/>
    <property type="match status" value="1"/>
</dbReference>
<evidence type="ECO:0000256" key="2">
    <source>
        <dbReference type="ARBA" id="ARBA00022443"/>
    </source>
</evidence>
<feature type="region of interest" description="Disordered" evidence="10">
    <location>
        <begin position="1"/>
        <end position="28"/>
    </location>
</feature>
<comment type="similarity">
    <text evidence="1 9">Belongs to the TRAFAC class myosin-kinesin ATPase superfamily. Myosin family.</text>
</comment>
<dbReference type="InterPro" id="IPR036961">
    <property type="entry name" value="Kinesin_motor_dom_sf"/>
</dbReference>
<feature type="binding site" evidence="9">
    <location>
        <begin position="141"/>
        <end position="148"/>
    </location>
    <ligand>
        <name>ATP</name>
        <dbReference type="ChEBI" id="CHEBI:30616"/>
    </ligand>
</feature>
<evidence type="ECO:0000256" key="1">
    <source>
        <dbReference type="ARBA" id="ARBA00008314"/>
    </source>
</evidence>
<feature type="compositionally biased region" description="Low complexity" evidence="10">
    <location>
        <begin position="1079"/>
        <end position="1101"/>
    </location>
</feature>
<keyword evidence="7 9" id="KW-0009">Actin-binding</keyword>
<feature type="domain" description="TH1" evidence="13">
    <location>
        <begin position="758"/>
        <end position="957"/>
    </location>
</feature>
<dbReference type="GO" id="GO:0051015">
    <property type="term" value="F:actin filament binding"/>
    <property type="evidence" value="ECO:0007669"/>
    <property type="project" value="TreeGrafter"/>
</dbReference>
<dbReference type="Pfam" id="PF00063">
    <property type="entry name" value="Myosin_head"/>
    <property type="match status" value="1"/>
</dbReference>
<dbReference type="SUPFAM" id="SSF52540">
    <property type="entry name" value="P-loop containing nucleoside triphosphate hydrolases"/>
    <property type="match status" value="1"/>
</dbReference>
<feature type="region of interest" description="Actin-binding" evidence="9">
    <location>
        <begin position="597"/>
        <end position="619"/>
    </location>
</feature>
<feature type="compositionally biased region" description="Low complexity" evidence="10">
    <location>
        <begin position="17"/>
        <end position="26"/>
    </location>
</feature>
<keyword evidence="6 9" id="KW-0505">Motor protein</keyword>
<evidence type="ECO:0000256" key="7">
    <source>
        <dbReference type="ARBA" id="ARBA00023203"/>
    </source>
</evidence>
<dbReference type="PANTHER" id="PTHR13140">
    <property type="entry name" value="MYOSIN"/>
    <property type="match status" value="1"/>
</dbReference>
<dbReference type="InterPro" id="IPR001609">
    <property type="entry name" value="Myosin_head_motor_dom-like"/>
</dbReference>
<dbReference type="AlphaFoldDB" id="A0AAE1P1L8"/>
<dbReference type="FunFam" id="1.10.10.820:FF:000001">
    <property type="entry name" value="Myosin heavy chain"/>
    <property type="match status" value="1"/>
</dbReference>
<dbReference type="Gene3D" id="1.10.10.820">
    <property type="match status" value="1"/>
</dbReference>
<feature type="region of interest" description="Disordered" evidence="10">
    <location>
        <begin position="973"/>
        <end position="1110"/>
    </location>
</feature>
<gene>
    <name evidence="14" type="ORF">Pmani_027986</name>
</gene>
<dbReference type="PROSITE" id="PS51456">
    <property type="entry name" value="MYOSIN_MOTOR"/>
    <property type="match status" value="1"/>
</dbReference>
<dbReference type="Gene3D" id="3.40.850.10">
    <property type="entry name" value="Kinesin motor domain"/>
    <property type="match status" value="1"/>
</dbReference>